<dbReference type="NCBIfam" id="NF047646">
    <property type="entry name" value="REP_Tyr_transpos"/>
    <property type="match status" value="1"/>
</dbReference>
<comment type="caution">
    <text evidence="2">The sequence shown here is derived from an EMBL/GenBank/DDBJ whole genome shotgun (WGS) entry which is preliminary data.</text>
</comment>
<dbReference type="PANTHER" id="PTHR36966:SF1">
    <property type="entry name" value="REP-ASSOCIATED TYROSINE TRANSPOSASE"/>
    <property type="match status" value="1"/>
</dbReference>
<reference evidence="2 3" key="1">
    <citation type="submission" date="2019-02" db="EMBL/GenBank/DDBJ databases">
        <title>WGS of Pseudoxanthomonas species novum from clinical isolates.</title>
        <authorList>
            <person name="Bernier A.-M."/>
            <person name="Bernard K."/>
            <person name="Vachon A."/>
        </authorList>
    </citation>
    <scope>NUCLEOTIDE SEQUENCE [LARGE SCALE GENOMIC DNA]</scope>
    <source>
        <strain evidence="3">NML 170316</strain>
    </source>
</reference>
<dbReference type="SMART" id="SM01321">
    <property type="entry name" value="Y1_Tnp"/>
    <property type="match status" value="1"/>
</dbReference>
<dbReference type="RefSeq" id="WP_130531692.1">
    <property type="nucleotide sequence ID" value="NZ_SHMD01000005.1"/>
</dbReference>
<dbReference type="Gene3D" id="3.30.70.1290">
    <property type="entry name" value="Transposase IS200-like"/>
    <property type="match status" value="1"/>
</dbReference>
<evidence type="ECO:0000313" key="3">
    <source>
        <dbReference type="Proteomes" id="UP000293089"/>
    </source>
</evidence>
<name>A0ABY1WGL6_9GAMM</name>
<dbReference type="SUPFAM" id="SSF143422">
    <property type="entry name" value="Transposase IS200-like"/>
    <property type="match status" value="1"/>
</dbReference>
<dbReference type="InterPro" id="IPR036515">
    <property type="entry name" value="Transposase_17_sf"/>
</dbReference>
<proteinExistence type="predicted"/>
<dbReference type="PANTHER" id="PTHR36966">
    <property type="entry name" value="REP-ASSOCIATED TYROSINE TRANSPOSASE"/>
    <property type="match status" value="1"/>
</dbReference>
<keyword evidence="3" id="KW-1185">Reference proteome</keyword>
<sequence length="151" mass="17320">MPAPHSSHLRKGRFSEPGRIYLVTFTTHDRRPWFLEWRHADVVAAHLARPSSWGSAKLLCWVLMPDHWHGLLELGDEALDRVVGRAKASATFAWHVQASEPGPLWARGFHDHALRREEDVLRVARYIVANPLRASLANSVGQYPYWDAIWL</sequence>
<gene>
    <name evidence="2" type="ORF">EA658_08875</name>
</gene>
<evidence type="ECO:0000313" key="2">
    <source>
        <dbReference type="EMBL" id="TAA21025.1"/>
    </source>
</evidence>
<dbReference type="Proteomes" id="UP000293089">
    <property type="component" value="Unassembled WGS sequence"/>
</dbReference>
<organism evidence="2 3">
    <name type="scientific">Pseudoxanthomonas winnipegensis</name>
    <dbReference type="NCBI Taxonomy" id="2480810"/>
    <lineage>
        <taxon>Bacteria</taxon>
        <taxon>Pseudomonadati</taxon>
        <taxon>Pseudomonadota</taxon>
        <taxon>Gammaproteobacteria</taxon>
        <taxon>Lysobacterales</taxon>
        <taxon>Lysobacteraceae</taxon>
        <taxon>Pseudoxanthomonas</taxon>
    </lineage>
</organism>
<dbReference type="EMBL" id="SHME01000002">
    <property type="protein sequence ID" value="TAA21025.1"/>
    <property type="molecule type" value="Genomic_DNA"/>
</dbReference>
<protein>
    <submittedName>
        <fullName evidence="2">Transposase</fullName>
    </submittedName>
</protein>
<dbReference type="InterPro" id="IPR052715">
    <property type="entry name" value="RAYT_transposase"/>
</dbReference>
<dbReference type="InterPro" id="IPR002686">
    <property type="entry name" value="Transposase_17"/>
</dbReference>
<accession>A0ABY1WGL6</accession>
<feature type="domain" description="Transposase IS200-like" evidence="1">
    <location>
        <begin position="16"/>
        <end position="130"/>
    </location>
</feature>
<evidence type="ECO:0000259" key="1">
    <source>
        <dbReference type="SMART" id="SM01321"/>
    </source>
</evidence>